<dbReference type="Proteomes" id="UP000003490">
    <property type="component" value="Unassembled WGS sequence"/>
</dbReference>
<sequence>MGRETAGLSELSKTLGKAVSVQEIPTVVFIMTNDRRLIRFSAVLAFYRAALFPLFKINRLWSIKYNKKVLLKKS</sequence>
<evidence type="ECO:0000313" key="1">
    <source>
        <dbReference type="EMBL" id="EDO59735.1"/>
    </source>
</evidence>
<accession>A7VYV7</accession>
<reference evidence="1 3" key="1">
    <citation type="submission" date="2007-08" db="EMBL/GenBank/DDBJ databases">
        <title>Draft genome sequence of Clostridium leptum (DSM 753).</title>
        <authorList>
            <person name="Sudarsanam P."/>
            <person name="Ley R."/>
            <person name="Guruge J."/>
            <person name="Turnbaugh P.J."/>
            <person name="Mahowald M."/>
            <person name="Liep D."/>
            <person name="Gordon J."/>
        </authorList>
    </citation>
    <scope>NUCLEOTIDE SEQUENCE [LARGE SCALE GENOMIC DNA]</scope>
    <source>
        <strain evidence="1 3">DSM 753</strain>
    </source>
</reference>
<evidence type="ECO:0000313" key="3">
    <source>
        <dbReference type="Proteomes" id="UP000003490"/>
    </source>
</evidence>
<gene>
    <name evidence="2" type="ORF">CH238_04365</name>
    <name evidence="1" type="ORF">CLOLEP_03785</name>
</gene>
<reference evidence="2 4" key="3">
    <citation type="submission" date="2017-07" db="EMBL/GenBank/DDBJ databases">
        <title>Prevalence of linear plasmids in Cutibacterium (Propionibacterium) acnes isolates obtained from prostatic tissue.</title>
        <authorList>
            <person name="Davidsson S."/>
            <person name="Carlsson J."/>
            <person name="Molling P."/>
            <person name="Andren O."/>
            <person name="Andersson S.-O."/>
            <person name="Brzuszkiewicz E."/>
            <person name="Poehlein A."/>
            <person name="Al-Zeer M."/>
            <person name="Brinkmann V."/>
            <person name="Scavenius C."/>
            <person name="Nazipi S."/>
            <person name="Soderquist B."/>
            <person name="Bruggemann H."/>
        </authorList>
    </citation>
    <scope>NUCLEOTIDE SEQUENCE [LARGE SCALE GENOMIC DNA]</scope>
    <source>
        <strain evidence="2 4">DSM 753</strain>
    </source>
</reference>
<evidence type="ECO:0000313" key="2">
    <source>
        <dbReference type="EMBL" id="PEQ25270.1"/>
    </source>
</evidence>
<protein>
    <submittedName>
        <fullName evidence="1">Uncharacterized protein</fullName>
    </submittedName>
</protein>
<organism evidence="1 3">
    <name type="scientific">[Clostridium] leptum DSM 753</name>
    <dbReference type="NCBI Taxonomy" id="428125"/>
    <lineage>
        <taxon>Bacteria</taxon>
        <taxon>Bacillati</taxon>
        <taxon>Bacillota</taxon>
        <taxon>Clostridia</taxon>
        <taxon>Eubacteriales</taxon>
        <taxon>Oscillospiraceae</taxon>
        <taxon>Oscillospiraceae incertae sedis</taxon>
    </lineage>
</organism>
<evidence type="ECO:0000313" key="4">
    <source>
        <dbReference type="Proteomes" id="UP000220611"/>
    </source>
</evidence>
<dbReference type="EMBL" id="NOXF01000002">
    <property type="protein sequence ID" value="PEQ25270.1"/>
    <property type="molecule type" value="Genomic_DNA"/>
</dbReference>
<proteinExistence type="predicted"/>
<keyword evidence="4" id="KW-1185">Reference proteome</keyword>
<dbReference type="Proteomes" id="UP000220611">
    <property type="component" value="Unassembled WGS sequence"/>
</dbReference>
<dbReference type="EMBL" id="ABCB02000021">
    <property type="protein sequence ID" value="EDO59735.1"/>
    <property type="molecule type" value="Genomic_DNA"/>
</dbReference>
<dbReference type="AlphaFoldDB" id="A7VYV7"/>
<dbReference type="HOGENOM" id="CLU_2681192_0_0_9"/>
<name>A7VYV7_9FIRM</name>
<comment type="caution">
    <text evidence="1">The sequence shown here is derived from an EMBL/GenBank/DDBJ whole genome shotgun (WGS) entry which is preliminary data.</text>
</comment>
<reference evidence="1 3" key="2">
    <citation type="submission" date="2007-08" db="EMBL/GenBank/DDBJ databases">
        <authorList>
            <person name="Fulton L."/>
            <person name="Clifton S."/>
            <person name="Fulton B."/>
            <person name="Xu J."/>
            <person name="Minx P."/>
            <person name="Pepin K.H."/>
            <person name="Johnson M."/>
            <person name="Thiruvilangam P."/>
            <person name="Bhonagiri V."/>
            <person name="Nash W.E."/>
            <person name="Wang C."/>
            <person name="Mardis E.R."/>
            <person name="Wilson R.K."/>
        </authorList>
    </citation>
    <scope>NUCLEOTIDE SEQUENCE [LARGE SCALE GENOMIC DNA]</scope>
    <source>
        <strain evidence="1 3">DSM 753</strain>
    </source>
</reference>